<evidence type="ECO:0000313" key="8">
    <source>
        <dbReference type="EMBL" id="ELU01859.1"/>
    </source>
</evidence>
<sequence>MTQTRVLITGASGLLGRAVYAEFKRNPAWEALGLAFSRANEELRRVDLGSEEEIGRVIQEFKPQVIIHSAAEKRPNVVESQPEAAKRLNVDATAHVCNYAAKVGAFVIYISTDYVFEGIKPPHKPDDPTNPLNAYGKWKLEGEKAAMLQHEGNLILRVPILYGDIESFGESAITYMFPMVKDSTKEFLVSDYEKRYPTHCADVAVVLRQMAEKKLQNDSFDGIFHWSGAEEMTKYDMCLVMADVFNLPKDHIKPDRTPTTGAVRPYNAHLDSSRLEDLGIGQRRTFKEGAYQVFKPFL</sequence>
<evidence type="ECO:0000256" key="4">
    <source>
        <dbReference type="ARBA" id="ARBA00029977"/>
    </source>
</evidence>
<dbReference type="GO" id="GO:0048270">
    <property type="term" value="F:methionine adenosyltransferase regulator activity"/>
    <property type="evidence" value="ECO:0007669"/>
    <property type="project" value="TreeGrafter"/>
</dbReference>
<gene>
    <name evidence="8" type="ORF">CAPTEDRAFT_100199</name>
</gene>
<dbReference type="FunFam" id="3.40.50.720:FF:000357">
    <property type="entry name" value="Methionine adenosyltransferase 2 subunit beta"/>
    <property type="match status" value="1"/>
</dbReference>
<dbReference type="STRING" id="283909.R7U7B3"/>
<dbReference type="HOGENOM" id="CLU_045518_0_0_1"/>
<evidence type="ECO:0000256" key="6">
    <source>
        <dbReference type="ARBA" id="ARBA00046786"/>
    </source>
</evidence>
<dbReference type="EMBL" id="AMQN01001687">
    <property type="status" value="NOT_ANNOTATED_CDS"/>
    <property type="molecule type" value="Genomic_DNA"/>
</dbReference>
<comment type="similarity">
    <text evidence="2">Belongs to the dTDP-4-dehydrorhamnose reductase family. MAT2B subfamily.</text>
</comment>
<dbReference type="OMA" id="IRTAWVY"/>
<dbReference type="PANTHER" id="PTHR10491">
    <property type="entry name" value="DTDP-4-DEHYDRORHAMNOSE REDUCTASE"/>
    <property type="match status" value="1"/>
</dbReference>
<dbReference type="Pfam" id="PF04321">
    <property type="entry name" value="RmlD_sub_bind"/>
    <property type="match status" value="1"/>
</dbReference>
<reference evidence="10" key="1">
    <citation type="submission" date="2012-12" db="EMBL/GenBank/DDBJ databases">
        <authorList>
            <person name="Hellsten U."/>
            <person name="Grimwood J."/>
            <person name="Chapman J.A."/>
            <person name="Shapiro H."/>
            <person name="Aerts A."/>
            <person name="Otillar R.P."/>
            <person name="Terry A.Y."/>
            <person name="Boore J.L."/>
            <person name="Simakov O."/>
            <person name="Marletaz F."/>
            <person name="Cho S.-J."/>
            <person name="Edsinger-Gonzales E."/>
            <person name="Havlak P."/>
            <person name="Kuo D.-H."/>
            <person name="Larsson T."/>
            <person name="Lv J."/>
            <person name="Arendt D."/>
            <person name="Savage R."/>
            <person name="Osoegawa K."/>
            <person name="de Jong P."/>
            <person name="Lindberg D.R."/>
            <person name="Seaver E.C."/>
            <person name="Weisblat D.A."/>
            <person name="Putnam N.H."/>
            <person name="Grigoriev I.V."/>
            <person name="Rokhsar D.S."/>
        </authorList>
    </citation>
    <scope>NUCLEOTIDE SEQUENCE</scope>
    <source>
        <strain evidence="10">I ESC-2004</strain>
    </source>
</reference>
<evidence type="ECO:0000256" key="5">
    <source>
        <dbReference type="ARBA" id="ARBA00045998"/>
    </source>
</evidence>
<dbReference type="GO" id="GO:0048269">
    <property type="term" value="C:methionine adenosyltransferase complex"/>
    <property type="evidence" value="ECO:0007669"/>
    <property type="project" value="TreeGrafter"/>
</dbReference>
<dbReference type="EnsemblMetazoa" id="CapteT100199">
    <property type="protein sequence ID" value="CapteP100199"/>
    <property type="gene ID" value="CapteG100199"/>
</dbReference>
<evidence type="ECO:0000256" key="3">
    <source>
        <dbReference type="ARBA" id="ARBA00021596"/>
    </source>
</evidence>
<dbReference type="UniPathway" id="UPA00315">
    <property type="reaction ID" value="UER00080"/>
</dbReference>
<protein>
    <recommendedName>
        <fullName evidence="3">Methionine adenosyltransferase 2 subunit beta</fullName>
    </recommendedName>
    <alternativeName>
        <fullName evidence="4">Methionine adenosyltransferase II beta</fullName>
    </alternativeName>
</protein>
<dbReference type="InterPro" id="IPR036291">
    <property type="entry name" value="NAD(P)-bd_dom_sf"/>
</dbReference>
<organism evidence="8">
    <name type="scientific">Capitella teleta</name>
    <name type="common">Polychaete worm</name>
    <dbReference type="NCBI Taxonomy" id="283909"/>
    <lineage>
        <taxon>Eukaryota</taxon>
        <taxon>Metazoa</taxon>
        <taxon>Spiralia</taxon>
        <taxon>Lophotrochozoa</taxon>
        <taxon>Annelida</taxon>
        <taxon>Polychaeta</taxon>
        <taxon>Sedentaria</taxon>
        <taxon>Scolecida</taxon>
        <taxon>Capitellidae</taxon>
        <taxon>Capitella</taxon>
    </lineage>
</organism>
<comment type="function">
    <text evidence="5">Regulatory subunit of S-adenosylmethionine synthetase 2, an enzyme that catalyzes the formation of S-adenosylmethionine from methionine and ATP. Regulates MAT2A catalytic activity by changing its kinetic properties, increasing its affinity for L-methionine. Can bind NADP (in vitro).</text>
</comment>
<dbReference type="OrthoDB" id="6235964at2759"/>
<dbReference type="Proteomes" id="UP000014760">
    <property type="component" value="Unassembled WGS sequence"/>
</dbReference>
<dbReference type="GO" id="GO:0006556">
    <property type="term" value="P:S-adenosylmethionine biosynthetic process"/>
    <property type="evidence" value="ECO:0007669"/>
    <property type="project" value="UniProtKB-UniPathway"/>
</dbReference>
<evidence type="ECO:0000259" key="7">
    <source>
        <dbReference type="Pfam" id="PF04321"/>
    </source>
</evidence>
<evidence type="ECO:0000313" key="10">
    <source>
        <dbReference type="Proteomes" id="UP000014760"/>
    </source>
</evidence>
<reference evidence="8 10" key="2">
    <citation type="journal article" date="2013" name="Nature">
        <title>Insights into bilaterian evolution from three spiralian genomes.</title>
        <authorList>
            <person name="Simakov O."/>
            <person name="Marletaz F."/>
            <person name="Cho S.J."/>
            <person name="Edsinger-Gonzales E."/>
            <person name="Havlak P."/>
            <person name="Hellsten U."/>
            <person name="Kuo D.H."/>
            <person name="Larsson T."/>
            <person name="Lv J."/>
            <person name="Arendt D."/>
            <person name="Savage R."/>
            <person name="Osoegawa K."/>
            <person name="de Jong P."/>
            <person name="Grimwood J."/>
            <person name="Chapman J.A."/>
            <person name="Shapiro H."/>
            <person name="Aerts A."/>
            <person name="Otillar R.P."/>
            <person name="Terry A.Y."/>
            <person name="Boore J.L."/>
            <person name="Grigoriev I.V."/>
            <person name="Lindberg D.R."/>
            <person name="Seaver E.C."/>
            <person name="Weisblat D.A."/>
            <person name="Putnam N.H."/>
            <person name="Rokhsar D.S."/>
        </authorList>
    </citation>
    <scope>NUCLEOTIDE SEQUENCE</scope>
    <source>
        <strain evidence="8 10">I ESC-2004</strain>
    </source>
</reference>
<dbReference type="SUPFAM" id="SSF51735">
    <property type="entry name" value="NAD(P)-binding Rossmann-fold domains"/>
    <property type="match status" value="1"/>
</dbReference>
<feature type="domain" description="RmlD-like substrate binding" evidence="7">
    <location>
        <begin position="5"/>
        <end position="295"/>
    </location>
</feature>
<evidence type="ECO:0000313" key="9">
    <source>
        <dbReference type="EnsemblMetazoa" id="CapteP100199"/>
    </source>
</evidence>
<dbReference type="Gene3D" id="3.40.50.720">
    <property type="entry name" value="NAD(P)-binding Rossmann-like Domain"/>
    <property type="match status" value="1"/>
</dbReference>
<dbReference type="CDD" id="cd05254">
    <property type="entry name" value="dTDP_HR_like_SDR_e"/>
    <property type="match status" value="1"/>
</dbReference>
<dbReference type="AlphaFoldDB" id="R7U7B3"/>
<name>R7U7B3_CAPTE</name>
<reference evidence="9" key="3">
    <citation type="submission" date="2015-06" db="UniProtKB">
        <authorList>
            <consortium name="EnsemblMetazoa"/>
        </authorList>
    </citation>
    <scope>IDENTIFICATION</scope>
</reference>
<proteinExistence type="inferred from homology"/>
<evidence type="ECO:0000256" key="1">
    <source>
        <dbReference type="ARBA" id="ARBA00005224"/>
    </source>
</evidence>
<dbReference type="InterPro" id="IPR029903">
    <property type="entry name" value="RmlD-like-bd"/>
</dbReference>
<comment type="pathway">
    <text evidence="1">Amino-acid biosynthesis; S-adenosyl-L-methionine biosynthesis; S-adenosyl-L-methionine from L-methionine: step 1/1.</text>
</comment>
<evidence type="ECO:0000256" key="2">
    <source>
        <dbReference type="ARBA" id="ARBA00008656"/>
    </source>
</evidence>
<dbReference type="PANTHER" id="PTHR10491:SF4">
    <property type="entry name" value="METHIONINE ADENOSYLTRANSFERASE 2 SUBUNIT BETA"/>
    <property type="match status" value="1"/>
</dbReference>
<keyword evidence="10" id="KW-1185">Reference proteome</keyword>
<dbReference type="EMBL" id="KB304598">
    <property type="protein sequence ID" value="ELU01859.1"/>
    <property type="molecule type" value="Genomic_DNA"/>
</dbReference>
<accession>R7U7B3</accession>
<comment type="subunit">
    <text evidence="6">Heterotrimer; composed of a catalytic MAT2A homodimer that binds one regulatory MAT2B chain. Heterohexamer; composed of a central, catalytic MAT2A homotetramer flanked on either side by a regulatory MAT2B chain. NADP binding increases the affinity for MAT2A.</text>
</comment>
<dbReference type="InterPro" id="IPR005913">
    <property type="entry name" value="dTDP_dehydrorham_reduct"/>
</dbReference>